<evidence type="ECO:0000313" key="4">
    <source>
        <dbReference type="EMBL" id="ACB53850.1"/>
    </source>
</evidence>
<evidence type="ECO:0000256" key="1">
    <source>
        <dbReference type="ARBA" id="ARBA00022549"/>
    </source>
</evidence>
<protein>
    <recommendedName>
        <fullName evidence="6">HEAT repeat domain-containing protein</fullName>
    </recommendedName>
</protein>
<evidence type="ECO:0008006" key="6">
    <source>
        <dbReference type="Google" id="ProtNLM"/>
    </source>
</evidence>
<keyword evidence="2" id="KW-0605">Phycobilisome</keyword>
<sequence>MNDFLLTLFLLLVILSLYSVFTQRKESQQKSSKKPSASTAFSRASELSSEINTSKINFFPSQPPPSSSSALSSTNSTITSQSNHPSLAQNIKDWGDSNSSYNIPPLLNYLTHSDPSIRIGVAEALGKLVSKKNIRSQMRQGILGLGRLSRDPVLSVRLSAVKALSQVKTPLVIPFLKLAQKDANNEVVKKASAALNYFKSYPSSSQKKVTNKPKNVVKQLSSR</sequence>
<proteinExistence type="predicted"/>
<dbReference type="RefSeq" id="WP_009543445.1">
    <property type="nucleotide sequence ID" value="NC_010546.1"/>
</dbReference>
<evidence type="ECO:0000313" key="5">
    <source>
        <dbReference type="Proteomes" id="UP000001203"/>
    </source>
</evidence>
<dbReference type="GO" id="GO:0030089">
    <property type="term" value="C:phycobilisome"/>
    <property type="evidence" value="ECO:0007669"/>
    <property type="project" value="UniProtKB-KW"/>
</dbReference>
<dbReference type="Gene3D" id="1.25.10.10">
    <property type="entry name" value="Leucine-rich Repeat Variant"/>
    <property type="match status" value="1"/>
</dbReference>
<evidence type="ECO:0000256" key="3">
    <source>
        <dbReference type="SAM" id="MobiDB-lite"/>
    </source>
</evidence>
<accession>B1WUJ6</accession>
<keyword evidence="1" id="KW-0042">Antenna complex</keyword>
<name>B1WUJ6_CROS5</name>
<dbReference type="Pfam" id="PF13646">
    <property type="entry name" value="HEAT_2"/>
    <property type="match status" value="1"/>
</dbReference>
<dbReference type="OrthoDB" id="465862at2"/>
<evidence type="ECO:0000256" key="2">
    <source>
        <dbReference type="ARBA" id="ARBA00022738"/>
    </source>
</evidence>
<reference evidence="4 5" key="1">
    <citation type="journal article" date="2008" name="Proc. Natl. Acad. Sci. U.S.A.">
        <title>The genome of Cyanothece 51142, a unicellular diazotrophic cyanobacterium important in the marine nitrogen cycle.</title>
        <authorList>
            <person name="Welsh E.A."/>
            <person name="Liberton M."/>
            <person name="Stoeckel J."/>
            <person name="Loh T."/>
            <person name="Elvitigala T."/>
            <person name="Wang C."/>
            <person name="Wollam A."/>
            <person name="Fulton R.S."/>
            <person name="Clifton S.W."/>
            <person name="Jacobs J.M."/>
            <person name="Aurora R."/>
            <person name="Ghosh B.K."/>
            <person name="Sherman L.A."/>
            <person name="Smith R.D."/>
            <person name="Wilson R.K."/>
            <person name="Pakrasi H.B."/>
        </authorList>
    </citation>
    <scope>NUCLEOTIDE SEQUENCE [LARGE SCALE GENOMIC DNA]</scope>
    <source>
        <strain evidence="5">ATCC 51142 / BH68</strain>
    </source>
</reference>
<dbReference type="InterPro" id="IPR011989">
    <property type="entry name" value="ARM-like"/>
</dbReference>
<feature type="region of interest" description="Disordered" evidence="3">
    <location>
        <begin position="202"/>
        <end position="223"/>
    </location>
</feature>
<dbReference type="EMBL" id="CP000806">
    <property type="protein sequence ID" value="ACB53850.1"/>
    <property type="molecule type" value="Genomic_DNA"/>
</dbReference>
<gene>
    <name evidence="4" type="ordered locus">cce_4502</name>
</gene>
<keyword evidence="5" id="KW-1185">Reference proteome</keyword>
<dbReference type="HOGENOM" id="CLU_1238533_0_0_3"/>
<dbReference type="InterPro" id="IPR016024">
    <property type="entry name" value="ARM-type_fold"/>
</dbReference>
<feature type="compositionally biased region" description="Low complexity" evidence="3">
    <location>
        <begin position="67"/>
        <end position="83"/>
    </location>
</feature>
<dbReference type="SUPFAM" id="SSF48371">
    <property type="entry name" value="ARM repeat"/>
    <property type="match status" value="1"/>
</dbReference>
<dbReference type="KEGG" id="cyt:cce_4502"/>
<dbReference type="AlphaFoldDB" id="B1WUJ6"/>
<dbReference type="Proteomes" id="UP000001203">
    <property type="component" value="Chromosome circular"/>
</dbReference>
<feature type="region of interest" description="Disordered" evidence="3">
    <location>
        <begin position="58"/>
        <end position="91"/>
    </location>
</feature>
<dbReference type="STRING" id="43989.cce_4502"/>
<feature type="compositionally biased region" description="Low complexity" evidence="3">
    <location>
        <begin position="212"/>
        <end position="223"/>
    </location>
</feature>
<organism evidence="4 5">
    <name type="scientific">Crocosphaera subtropica (strain ATCC 51142 / BH68)</name>
    <name type="common">Cyanothece sp. (strain ATCC 51142)</name>
    <dbReference type="NCBI Taxonomy" id="43989"/>
    <lineage>
        <taxon>Bacteria</taxon>
        <taxon>Bacillati</taxon>
        <taxon>Cyanobacteriota</taxon>
        <taxon>Cyanophyceae</taxon>
        <taxon>Oscillatoriophycideae</taxon>
        <taxon>Chroococcales</taxon>
        <taxon>Aphanothecaceae</taxon>
        <taxon>Crocosphaera</taxon>
        <taxon>Crocosphaera subtropica</taxon>
    </lineage>
</organism>
<dbReference type="eggNOG" id="COG1413">
    <property type="taxonomic scope" value="Bacteria"/>
</dbReference>